<gene>
    <name evidence="3" type="ORF">SAMN04489765_3522</name>
</gene>
<keyword evidence="2" id="KW-0812">Transmembrane</keyword>
<dbReference type="EMBL" id="FNLF01000002">
    <property type="protein sequence ID" value="SDR15867.1"/>
    <property type="molecule type" value="Genomic_DNA"/>
</dbReference>
<evidence type="ECO:0000256" key="1">
    <source>
        <dbReference type="SAM" id="MobiDB-lite"/>
    </source>
</evidence>
<keyword evidence="2" id="KW-0472">Membrane</keyword>
<dbReference type="RefSeq" id="WP_068568243.1">
    <property type="nucleotide sequence ID" value="NZ_AP025457.1"/>
</dbReference>
<feature type="transmembrane region" description="Helical" evidence="2">
    <location>
        <begin position="101"/>
        <end position="119"/>
    </location>
</feature>
<dbReference type="OrthoDB" id="4775504at2"/>
<evidence type="ECO:0000256" key="2">
    <source>
        <dbReference type="SAM" id="Phobius"/>
    </source>
</evidence>
<sequence>MTSTNGRGGDSRPAATRSRSARSGATRTAAPGTVKAAGAVVALEGFVALAVGVVELIRGIAGTADTTTGAYGIAFWMIPMGAAVLAGGIALLRGKRWGRTLGVLTNVLLGCAGLSGAFAQGRPEIGLPLVAVAVLVLGLLFSPPTVAWLEGEYRRD</sequence>
<feature type="transmembrane region" description="Helical" evidence="2">
    <location>
        <begin position="73"/>
        <end position="92"/>
    </location>
</feature>
<keyword evidence="2" id="KW-1133">Transmembrane helix</keyword>
<feature type="region of interest" description="Disordered" evidence="1">
    <location>
        <begin position="1"/>
        <end position="29"/>
    </location>
</feature>
<keyword evidence="4" id="KW-1185">Reference proteome</keyword>
<feature type="transmembrane region" description="Helical" evidence="2">
    <location>
        <begin position="36"/>
        <end position="61"/>
    </location>
</feature>
<dbReference type="STRING" id="47312.SAMN04489765_3522"/>
<evidence type="ECO:0008006" key="5">
    <source>
        <dbReference type="Google" id="ProtNLM"/>
    </source>
</evidence>
<name>A0A1H1GRQ8_9ACTN</name>
<evidence type="ECO:0000313" key="3">
    <source>
        <dbReference type="EMBL" id="SDR15867.1"/>
    </source>
</evidence>
<reference evidence="4" key="1">
    <citation type="submission" date="2016-10" db="EMBL/GenBank/DDBJ databases">
        <authorList>
            <person name="Varghese N."/>
            <person name="Submissions S."/>
        </authorList>
    </citation>
    <scope>NUCLEOTIDE SEQUENCE [LARGE SCALE GENOMIC DNA]</scope>
    <source>
        <strain evidence="4">DSM 44142</strain>
    </source>
</reference>
<protein>
    <recommendedName>
        <fullName evidence="5">Integral membrane protein</fullName>
    </recommendedName>
</protein>
<dbReference type="AlphaFoldDB" id="A0A1H1GRQ8"/>
<feature type="transmembrane region" description="Helical" evidence="2">
    <location>
        <begin position="125"/>
        <end position="149"/>
    </location>
</feature>
<accession>A0A1H1GRQ8</accession>
<feature type="compositionally biased region" description="Low complexity" evidence="1">
    <location>
        <begin position="11"/>
        <end position="29"/>
    </location>
</feature>
<organism evidence="3 4">
    <name type="scientific">Tsukamurella pulmonis</name>
    <dbReference type="NCBI Taxonomy" id="47312"/>
    <lineage>
        <taxon>Bacteria</taxon>
        <taxon>Bacillati</taxon>
        <taxon>Actinomycetota</taxon>
        <taxon>Actinomycetes</taxon>
        <taxon>Mycobacteriales</taxon>
        <taxon>Tsukamurellaceae</taxon>
        <taxon>Tsukamurella</taxon>
    </lineage>
</organism>
<dbReference type="Proteomes" id="UP000183053">
    <property type="component" value="Unassembled WGS sequence"/>
</dbReference>
<proteinExistence type="predicted"/>
<evidence type="ECO:0000313" key="4">
    <source>
        <dbReference type="Proteomes" id="UP000183053"/>
    </source>
</evidence>